<evidence type="ECO:0000256" key="8">
    <source>
        <dbReference type="SAM" id="Phobius"/>
    </source>
</evidence>
<dbReference type="InterPro" id="IPR036259">
    <property type="entry name" value="MFS_trans_sf"/>
</dbReference>
<evidence type="ECO:0000256" key="4">
    <source>
        <dbReference type="ARBA" id="ARBA00022692"/>
    </source>
</evidence>
<dbReference type="RefSeq" id="WP_220206826.1">
    <property type="nucleotide sequence ID" value="NZ_BNJK01000001.1"/>
</dbReference>
<evidence type="ECO:0000256" key="1">
    <source>
        <dbReference type="ARBA" id="ARBA00004651"/>
    </source>
</evidence>
<feature type="transmembrane region" description="Helical" evidence="8">
    <location>
        <begin position="350"/>
        <end position="369"/>
    </location>
</feature>
<dbReference type="Gene3D" id="1.20.1250.20">
    <property type="entry name" value="MFS general substrate transporter like domains"/>
    <property type="match status" value="1"/>
</dbReference>
<dbReference type="CDD" id="cd17321">
    <property type="entry name" value="MFS_MMR_MDR_like"/>
    <property type="match status" value="1"/>
</dbReference>
<feature type="transmembrane region" description="Helical" evidence="8">
    <location>
        <begin position="419"/>
        <end position="440"/>
    </location>
</feature>
<evidence type="ECO:0000256" key="5">
    <source>
        <dbReference type="ARBA" id="ARBA00022989"/>
    </source>
</evidence>
<accession>A0A8J3N6J7</accession>
<dbReference type="PRINTS" id="PR01036">
    <property type="entry name" value="TCRTETB"/>
</dbReference>
<dbReference type="PROSITE" id="PS50850">
    <property type="entry name" value="MFS"/>
    <property type="match status" value="1"/>
</dbReference>
<dbReference type="PANTHER" id="PTHR42718:SF42">
    <property type="entry name" value="EXPORT PROTEIN"/>
    <property type="match status" value="1"/>
</dbReference>
<proteinExistence type="predicted"/>
<dbReference type="GO" id="GO:0005886">
    <property type="term" value="C:plasma membrane"/>
    <property type="evidence" value="ECO:0007669"/>
    <property type="project" value="UniProtKB-SubCell"/>
</dbReference>
<name>A0A8J3N6J7_9CHLR</name>
<keyword evidence="3" id="KW-1003">Cell membrane</keyword>
<evidence type="ECO:0000256" key="7">
    <source>
        <dbReference type="SAM" id="MobiDB-lite"/>
    </source>
</evidence>
<feature type="transmembrane region" description="Helical" evidence="8">
    <location>
        <begin position="375"/>
        <end position="398"/>
    </location>
</feature>
<evidence type="ECO:0000313" key="11">
    <source>
        <dbReference type="Proteomes" id="UP000597444"/>
    </source>
</evidence>
<protein>
    <submittedName>
        <fullName evidence="10">MFS transporter</fullName>
    </submittedName>
</protein>
<dbReference type="InterPro" id="IPR020846">
    <property type="entry name" value="MFS_dom"/>
</dbReference>
<comment type="caution">
    <text evidence="10">The sequence shown here is derived from an EMBL/GenBank/DDBJ whole genome shotgun (WGS) entry which is preliminary data.</text>
</comment>
<feature type="domain" description="Major facilitator superfamily (MFS) profile" evidence="9">
    <location>
        <begin position="31"/>
        <end position="523"/>
    </location>
</feature>
<evidence type="ECO:0000259" key="9">
    <source>
        <dbReference type="PROSITE" id="PS50850"/>
    </source>
</evidence>
<dbReference type="PANTHER" id="PTHR42718">
    <property type="entry name" value="MAJOR FACILITATOR SUPERFAMILY MULTIDRUG TRANSPORTER MFSC"/>
    <property type="match status" value="1"/>
</dbReference>
<evidence type="ECO:0000256" key="6">
    <source>
        <dbReference type="ARBA" id="ARBA00023136"/>
    </source>
</evidence>
<keyword evidence="6 8" id="KW-0472">Membrane</keyword>
<dbReference type="EMBL" id="BNJK01000001">
    <property type="protein sequence ID" value="GHO96182.1"/>
    <property type="molecule type" value="Genomic_DNA"/>
</dbReference>
<keyword evidence="5 8" id="KW-1133">Transmembrane helix</keyword>
<dbReference type="Pfam" id="PF07690">
    <property type="entry name" value="MFS_1"/>
    <property type="match status" value="1"/>
</dbReference>
<dbReference type="InterPro" id="IPR004638">
    <property type="entry name" value="EmrB-like"/>
</dbReference>
<keyword evidence="2" id="KW-0813">Transport</keyword>
<evidence type="ECO:0000256" key="3">
    <source>
        <dbReference type="ARBA" id="ARBA00022475"/>
    </source>
</evidence>
<dbReference type="NCBIfam" id="TIGR00711">
    <property type="entry name" value="efflux_EmrB"/>
    <property type="match status" value="1"/>
</dbReference>
<dbReference type="SUPFAM" id="SSF103473">
    <property type="entry name" value="MFS general substrate transporter"/>
    <property type="match status" value="1"/>
</dbReference>
<keyword evidence="4 8" id="KW-0812">Transmembrane</keyword>
<feature type="transmembrane region" description="Helical" evidence="8">
    <location>
        <begin position="499"/>
        <end position="519"/>
    </location>
</feature>
<feature type="transmembrane region" description="Helical" evidence="8">
    <location>
        <begin position="217"/>
        <end position="237"/>
    </location>
</feature>
<dbReference type="GO" id="GO:0022857">
    <property type="term" value="F:transmembrane transporter activity"/>
    <property type="evidence" value="ECO:0007669"/>
    <property type="project" value="InterPro"/>
</dbReference>
<feature type="region of interest" description="Disordered" evidence="7">
    <location>
        <begin position="1"/>
        <end position="24"/>
    </location>
</feature>
<dbReference type="InterPro" id="IPR011701">
    <property type="entry name" value="MFS"/>
</dbReference>
<keyword evidence="11" id="KW-1185">Reference proteome</keyword>
<gene>
    <name evidence="10" type="ORF">KSF_062300</name>
</gene>
<feature type="transmembrane region" description="Helical" evidence="8">
    <location>
        <begin position="243"/>
        <end position="266"/>
    </location>
</feature>
<feature type="transmembrane region" description="Helical" evidence="8">
    <location>
        <begin position="30"/>
        <end position="55"/>
    </location>
</feature>
<dbReference type="AlphaFoldDB" id="A0A8J3N6J7"/>
<evidence type="ECO:0000256" key="2">
    <source>
        <dbReference type="ARBA" id="ARBA00022448"/>
    </source>
</evidence>
<evidence type="ECO:0000313" key="10">
    <source>
        <dbReference type="EMBL" id="GHO96182.1"/>
    </source>
</evidence>
<feature type="transmembrane region" description="Helical" evidence="8">
    <location>
        <begin position="320"/>
        <end position="338"/>
    </location>
</feature>
<sequence>MSNITQTPCDKGVLSVTPPTASGRPPSGMWVLVATILGSSMAFIDGSVVNVALPVLQVDLNATAADVQWVVEAYLLLLASLVLLGGTLGDHFGRRRIFAIGIALFSLASVWCGLSPNIDSLILARAVQGIGAALLVPGSLAIISASFNTNQRGRAIGTWSGFTSITSAIGPVLGGGLVQYASWRWVFFLNVPLAAIVLVILFLHVPESRDETVRGGLDWRGALLATIGLGAIVYALIEAGSLGILHPLVLSILAIGVIIFVAFILLEARIPNPMIPLTLFRSSSFSGANLLTLLLYAAMNGITFYLPFNLIQVQGYPPTLAGLALLPFVLIMFSLSRWAGGLVDHYGARLPLVVGPVIAAIGFALFAVPGIGGTYWLTFFPAVLVMGLGMTITVAPLTTVVMGSVAERHAGIASGINNAVARTAGLLAIAVLGIVVVASFQNNLMSQLAHLPLPASVQQAIAAQGHKLAAIQLPGGINGEARMQIKQAIDEAFVASFRLAALICSILGLLGACCSWFMIQDTRKATTGKTGQKQQTSHEETIDK</sequence>
<feature type="transmembrane region" description="Helical" evidence="8">
    <location>
        <begin position="97"/>
        <end position="116"/>
    </location>
</feature>
<dbReference type="Proteomes" id="UP000597444">
    <property type="component" value="Unassembled WGS sequence"/>
</dbReference>
<feature type="transmembrane region" description="Helical" evidence="8">
    <location>
        <begin position="122"/>
        <end position="143"/>
    </location>
</feature>
<feature type="transmembrane region" description="Helical" evidence="8">
    <location>
        <begin position="287"/>
        <end position="308"/>
    </location>
</feature>
<feature type="transmembrane region" description="Helical" evidence="8">
    <location>
        <begin position="185"/>
        <end position="205"/>
    </location>
</feature>
<dbReference type="Gene3D" id="1.20.1720.10">
    <property type="entry name" value="Multidrug resistance protein D"/>
    <property type="match status" value="1"/>
</dbReference>
<reference evidence="10" key="1">
    <citation type="submission" date="2020-10" db="EMBL/GenBank/DDBJ databases">
        <title>Taxonomic study of unclassified bacteria belonging to the class Ktedonobacteria.</title>
        <authorList>
            <person name="Yabe S."/>
            <person name="Wang C.M."/>
            <person name="Zheng Y."/>
            <person name="Sakai Y."/>
            <person name="Cavaletti L."/>
            <person name="Monciardini P."/>
            <person name="Donadio S."/>
        </authorList>
    </citation>
    <scope>NUCLEOTIDE SEQUENCE</scope>
    <source>
        <strain evidence="10">ID150040</strain>
    </source>
</reference>
<feature type="transmembrane region" description="Helical" evidence="8">
    <location>
        <begin position="67"/>
        <end position="85"/>
    </location>
</feature>
<organism evidence="10 11">
    <name type="scientific">Reticulibacter mediterranei</name>
    <dbReference type="NCBI Taxonomy" id="2778369"/>
    <lineage>
        <taxon>Bacteria</taxon>
        <taxon>Bacillati</taxon>
        <taxon>Chloroflexota</taxon>
        <taxon>Ktedonobacteria</taxon>
        <taxon>Ktedonobacterales</taxon>
        <taxon>Reticulibacteraceae</taxon>
        <taxon>Reticulibacter</taxon>
    </lineage>
</organism>
<feature type="transmembrane region" description="Helical" evidence="8">
    <location>
        <begin position="155"/>
        <end position="173"/>
    </location>
</feature>
<comment type="subcellular location">
    <subcellularLocation>
        <location evidence="1">Cell membrane</location>
        <topology evidence="1">Multi-pass membrane protein</topology>
    </subcellularLocation>
</comment>